<organism evidence="2 3">
    <name type="scientific">Mycena citricolor</name>
    <dbReference type="NCBI Taxonomy" id="2018698"/>
    <lineage>
        <taxon>Eukaryota</taxon>
        <taxon>Fungi</taxon>
        <taxon>Dikarya</taxon>
        <taxon>Basidiomycota</taxon>
        <taxon>Agaricomycotina</taxon>
        <taxon>Agaricomycetes</taxon>
        <taxon>Agaricomycetidae</taxon>
        <taxon>Agaricales</taxon>
        <taxon>Marasmiineae</taxon>
        <taxon>Mycenaceae</taxon>
        <taxon>Mycena</taxon>
    </lineage>
</organism>
<feature type="compositionally biased region" description="Basic and acidic residues" evidence="1">
    <location>
        <begin position="1"/>
        <end position="20"/>
    </location>
</feature>
<keyword evidence="3" id="KW-1185">Reference proteome</keyword>
<accession>A0AAD2GSM0</accession>
<sequence length="205" mass="22896">MSNDSRQPDAEGEYLHREARNASNAASSKAPPWLSSQALFSAGSRPPSADSALRNSSLMLSCAASACDSEMPRNVRLGTTRKHRSSWCVSSGRYARLRRWRRRPYRARNCANPSAVGPSKPRYEACETAQLMPRHDSAGTESLFSTERRSLWASVPFLLPYSLSSKCDRYGRRMSSSSGCVSSSTHNAFVRQRRSAFASRRMHRI</sequence>
<evidence type="ECO:0000313" key="3">
    <source>
        <dbReference type="Proteomes" id="UP001295794"/>
    </source>
</evidence>
<proteinExistence type="predicted"/>
<reference evidence="2" key="1">
    <citation type="submission" date="2023-11" db="EMBL/GenBank/DDBJ databases">
        <authorList>
            <person name="De Vega J J."/>
            <person name="De Vega J J."/>
        </authorList>
    </citation>
    <scope>NUCLEOTIDE SEQUENCE</scope>
</reference>
<protein>
    <submittedName>
        <fullName evidence="2">Uncharacterized protein</fullName>
    </submittedName>
</protein>
<dbReference type="EMBL" id="CAVNYO010000022">
    <property type="protein sequence ID" value="CAK5262657.1"/>
    <property type="molecule type" value="Genomic_DNA"/>
</dbReference>
<feature type="region of interest" description="Disordered" evidence="1">
    <location>
        <begin position="1"/>
        <end position="31"/>
    </location>
</feature>
<comment type="caution">
    <text evidence="2">The sequence shown here is derived from an EMBL/GenBank/DDBJ whole genome shotgun (WGS) entry which is preliminary data.</text>
</comment>
<name>A0AAD2GSM0_9AGAR</name>
<evidence type="ECO:0000256" key="1">
    <source>
        <dbReference type="SAM" id="MobiDB-lite"/>
    </source>
</evidence>
<gene>
    <name evidence="2" type="ORF">MYCIT1_LOCUS1554</name>
</gene>
<dbReference type="Proteomes" id="UP001295794">
    <property type="component" value="Unassembled WGS sequence"/>
</dbReference>
<dbReference type="AlphaFoldDB" id="A0AAD2GSM0"/>
<evidence type="ECO:0000313" key="2">
    <source>
        <dbReference type="EMBL" id="CAK5262657.1"/>
    </source>
</evidence>